<dbReference type="KEGG" id="rfr:Rfer_1797"/>
<sequence>METSAMAPDKELIDERALSKLKWRCRRGLLENDIFIERFFRRFESNLTVGQGQGLSALMELSDKDLLDLHLERKSLAQVIAGAQVSVDLDRDDVREVLCMLKKPLER</sequence>
<dbReference type="Pfam" id="PF03937">
    <property type="entry name" value="Sdh5"/>
    <property type="match status" value="1"/>
</dbReference>
<proteinExistence type="inferred from homology"/>
<dbReference type="InterPro" id="IPR036714">
    <property type="entry name" value="SDH_sf"/>
</dbReference>
<dbReference type="Gene3D" id="1.10.150.250">
    <property type="entry name" value="Flavinator of succinate dehydrogenase"/>
    <property type="match status" value="1"/>
</dbReference>
<dbReference type="EMBL" id="CP000267">
    <property type="protein sequence ID" value="ABD69526.1"/>
    <property type="molecule type" value="Genomic_DNA"/>
</dbReference>
<evidence type="ECO:0000256" key="1">
    <source>
        <dbReference type="ARBA" id="ARBA00008571"/>
    </source>
</evidence>
<dbReference type="eggNOG" id="COG2938">
    <property type="taxonomic scope" value="Bacteria"/>
</dbReference>
<dbReference type="HOGENOM" id="CLU_103054_2_3_4"/>
<dbReference type="AlphaFoldDB" id="Q21XH7"/>
<dbReference type="InterPro" id="IPR005631">
    <property type="entry name" value="SDH"/>
</dbReference>
<evidence type="ECO:0000256" key="2">
    <source>
        <dbReference type="ARBA" id="ARBA00019418"/>
    </source>
</evidence>
<organism evidence="4 5">
    <name type="scientific">Albidiferax ferrireducens (strain ATCC BAA-621 / DSM 15236 / T118)</name>
    <name type="common">Rhodoferax ferrireducens</name>
    <dbReference type="NCBI Taxonomy" id="338969"/>
    <lineage>
        <taxon>Bacteria</taxon>
        <taxon>Pseudomonadati</taxon>
        <taxon>Pseudomonadota</taxon>
        <taxon>Betaproteobacteria</taxon>
        <taxon>Burkholderiales</taxon>
        <taxon>Comamonadaceae</taxon>
        <taxon>Rhodoferax</taxon>
    </lineage>
</organism>
<dbReference type="STRING" id="338969.Rfer_1797"/>
<evidence type="ECO:0000313" key="5">
    <source>
        <dbReference type="Proteomes" id="UP000008332"/>
    </source>
</evidence>
<reference evidence="5" key="1">
    <citation type="submission" date="2006-02" db="EMBL/GenBank/DDBJ databases">
        <title>Complete sequence of chromosome of Rhodoferax ferrireducens DSM 15236.</title>
        <authorList>
            <person name="Copeland A."/>
            <person name="Lucas S."/>
            <person name="Lapidus A."/>
            <person name="Barry K."/>
            <person name="Detter J.C."/>
            <person name="Glavina del Rio T."/>
            <person name="Hammon N."/>
            <person name="Israni S."/>
            <person name="Pitluck S."/>
            <person name="Brettin T."/>
            <person name="Bruce D."/>
            <person name="Han C."/>
            <person name="Tapia R."/>
            <person name="Gilna P."/>
            <person name="Kiss H."/>
            <person name="Schmutz J."/>
            <person name="Larimer F."/>
            <person name="Land M."/>
            <person name="Kyrpides N."/>
            <person name="Ivanova N."/>
            <person name="Richardson P."/>
        </authorList>
    </citation>
    <scope>NUCLEOTIDE SEQUENCE [LARGE SCALE GENOMIC DNA]</scope>
    <source>
        <strain evidence="5">ATCC BAA-621 / DSM 15236 / T118</strain>
    </source>
</reference>
<name>Q21XH7_ALBFT</name>
<evidence type="ECO:0000256" key="3">
    <source>
        <dbReference type="ARBA" id="ARBA00023186"/>
    </source>
</evidence>
<keyword evidence="3" id="KW-0143">Chaperone</keyword>
<evidence type="ECO:0000313" key="4">
    <source>
        <dbReference type="EMBL" id="ABD69526.1"/>
    </source>
</evidence>
<comment type="similarity">
    <text evidence="1">Belongs to the SdhE FAD assembly factor family.</text>
</comment>
<protein>
    <recommendedName>
        <fullName evidence="2">FAD assembly factor SdhE</fullName>
    </recommendedName>
</protein>
<dbReference type="OrthoDB" id="9180899at2"/>
<accession>Q21XH7</accession>
<keyword evidence="5" id="KW-1185">Reference proteome</keyword>
<dbReference type="Proteomes" id="UP000008332">
    <property type="component" value="Chromosome"/>
</dbReference>
<gene>
    <name evidence="4" type="ordered locus">Rfer_1797</name>
</gene>
<dbReference type="SUPFAM" id="SSF109910">
    <property type="entry name" value="YgfY-like"/>
    <property type="match status" value="1"/>
</dbReference>